<dbReference type="Proteomes" id="UP000305751">
    <property type="component" value="Unassembled WGS sequence"/>
</dbReference>
<evidence type="ECO:0000259" key="4">
    <source>
        <dbReference type="SMART" id="SM00646"/>
    </source>
</evidence>
<dbReference type="EC" id="3.5.1.28" evidence="2"/>
<reference evidence="5 6" key="1">
    <citation type="submission" date="2019-04" db="EMBL/GenBank/DDBJ databases">
        <title>Microbes associate with the intestines of laboratory mice.</title>
        <authorList>
            <person name="Navarre W."/>
            <person name="Wong E."/>
            <person name="Huang K."/>
            <person name="Tropini C."/>
            <person name="Ng K."/>
            <person name="Yu B."/>
        </authorList>
    </citation>
    <scope>NUCLEOTIDE SEQUENCE [LARGE SCALE GENOMIC DNA]</scope>
    <source>
        <strain evidence="5 6">NM70_E10</strain>
    </source>
</reference>
<protein>
    <recommendedName>
        <fullName evidence="2">N-acetylmuramoyl-L-alanine amidase</fullName>
        <ecNumber evidence="2">3.5.1.28</ecNumber>
    </recommendedName>
</protein>
<dbReference type="SUPFAM" id="SSF53187">
    <property type="entry name" value="Zn-dependent exopeptidases"/>
    <property type="match status" value="1"/>
</dbReference>
<keyword evidence="6" id="KW-1185">Reference proteome</keyword>
<name>A0A4S2AL95_9BACE</name>
<dbReference type="SMART" id="SM00646">
    <property type="entry name" value="Ami_3"/>
    <property type="match status" value="1"/>
</dbReference>
<keyword evidence="3" id="KW-0378">Hydrolase</keyword>
<dbReference type="PANTHER" id="PTHR30404">
    <property type="entry name" value="N-ACETYLMURAMOYL-L-ALANINE AMIDASE"/>
    <property type="match status" value="1"/>
</dbReference>
<dbReference type="InterPro" id="IPR002508">
    <property type="entry name" value="MurNAc-LAA_cat"/>
</dbReference>
<comment type="caution">
    <text evidence="5">The sequence shown here is derived from an EMBL/GenBank/DDBJ whole genome shotgun (WGS) entry which is preliminary data.</text>
</comment>
<dbReference type="PANTHER" id="PTHR30404:SF0">
    <property type="entry name" value="N-ACETYLMURAMOYL-L-ALANINE AMIDASE AMIC"/>
    <property type="match status" value="1"/>
</dbReference>
<gene>
    <name evidence="5" type="ORF">E5356_11795</name>
</gene>
<evidence type="ECO:0000256" key="3">
    <source>
        <dbReference type="ARBA" id="ARBA00022801"/>
    </source>
</evidence>
<evidence type="ECO:0000313" key="6">
    <source>
        <dbReference type="Proteomes" id="UP000305751"/>
    </source>
</evidence>
<dbReference type="AlphaFoldDB" id="A0A4S2AL95"/>
<dbReference type="Gene3D" id="3.40.630.40">
    <property type="entry name" value="Zn-dependent exopeptidases"/>
    <property type="match status" value="1"/>
</dbReference>
<dbReference type="InterPro" id="IPR050695">
    <property type="entry name" value="N-acetylmuramoyl_amidase_3"/>
</dbReference>
<comment type="catalytic activity">
    <reaction evidence="1">
        <text>Hydrolyzes the link between N-acetylmuramoyl residues and L-amino acid residues in certain cell-wall glycopeptides.</text>
        <dbReference type="EC" id="3.5.1.28"/>
    </reaction>
</comment>
<organism evidence="5 6">
    <name type="scientific">Bacteroides acidifaciens</name>
    <dbReference type="NCBI Taxonomy" id="85831"/>
    <lineage>
        <taxon>Bacteria</taxon>
        <taxon>Pseudomonadati</taxon>
        <taxon>Bacteroidota</taxon>
        <taxon>Bacteroidia</taxon>
        <taxon>Bacteroidales</taxon>
        <taxon>Bacteroidaceae</taxon>
        <taxon>Bacteroides</taxon>
    </lineage>
</organism>
<dbReference type="GO" id="GO:0008745">
    <property type="term" value="F:N-acetylmuramoyl-L-alanine amidase activity"/>
    <property type="evidence" value="ECO:0007669"/>
    <property type="project" value="UniProtKB-EC"/>
</dbReference>
<dbReference type="GO" id="GO:0009253">
    <property type="term" value="P:peptidoglycan catabolic process"/>
    <property type="evidence" value="ECO:0007669"/>
    <property type="project" value="InterPro"/>
</dbReference>
<evidence type="ECO:0000256" key="2">
    <source>
        <dbReference type="ARBA" id="ARBA00011901"/>
    </source>
</evidence>
<proteinExistence type="predicted"/>
<accession>A0A4S2AL95</accession>
<feature type="domain" description="MurNAc-LAA" evidence="4">
    <location>
        <begin position="63"/>
        <end position="184"/>
    </location>
</feature>
<dbReference type="CDD" id="cd02696">
    <property type="entry name" value="MurNAc-LAA"/>
    <property type="match status" value="1"/>
</dbReference>
<dbReference type="Pfam" id="PF01520">
    <property type="entry name" value="Amidase_3"/>
    <property type="match status" value="1"/>
</dbReference>
<dbReference type="GO" id="GO:0030288">
    <property type="term" value="C:outer membrane-bounded periplasmic space"/>
    <property type="evidence" value="ECO:0007669"/>
    <property type="project" value="TreeGrafter"/>
</dbReference>
<sequence>MRILIDNGHGKETPGKCSPDGRLKEYAYTREIADRLVTGLQNEGIDAQRIVPGENDVALFERVRRVNAFGKDAILVSIHCNAMGSGAEWMPANGWSVFVGNNASMNSRRLARQLAQAALNRKVKVRRPSPQKLYWTANFYICQKTNCPAVLVENFFQDNKEDVEFLLSEEGKQCVTNILLEGITNYLKEYQRNM</sequence>
<dbReference type="RefSeq" id="WP_136014410.1">
    <property type="nucleotide sequence ID" value="NZ_CAMTRR010000002.1"/>
</dbReference>
<evidence type="ECO:0000313" key="5">
    <source>
        <dbReference type="EMBL" id="TGY01898.1"/>
    </source>
</evidence>
<evidence type="ECO:0000256" key="1">
    <source>
        <dbReference type="ARBA" id="ARBA00001561"/>
    </source>
</evidence>
<dbReference type="EMBL" id="SRZA01000035">
    <property type="protein sequence ID" value="TGY01898.1"/>
    <property type="molecule type" value="Genomic_DNA"/>
</dbReference>